<dbReference type="SUPFAM" id="SSF50475">
    <property type="entry name" value="FMN-binding split barrel"/>
    <property type="match status" value="1"/>
</dbReference>
<dbReference type="InterPro" id="IPR012349">
    <property type="entry name" value="Split_barrel_FMN-bd"/>
</dbReference>
<keyword evidence="4" id="KW-1185">Reference proteome</keyword>
<keyword evidence="1" id="KW-0560">Oxidoreductase</keyword>
<dbReference type="Pfam" id="PF01613">
    <property type="entry name" value="Flavin_Reduct"/>
    <property type="match status" value="1"/>
</dbReference>
<dbReference type="PANTHER" id="PTHR30466:SF1">
    <property type="entry name" value="FMN REDUCTASE (NADH) RUTF"/>
    <property type="match status" value="1"/>
</dbReference>
<evidence type="ECO:0000259" key="2">
    <source>
        <dbReference type="SMART" id="SM00903"/>
    </source>
</evidence>
<sequence length="264" mass="28296">MRVHLSNCGSISLMDAHNFRALDVLIEPQPEPQLAQALTRIGTRDGDSHVWLFPQVLRFLACQAADSEWDTGFAAMLAYAQQHGWVNDQGQVRAHITLAAEDQVVSVADFKAAMRALPAGISAVTTGQGKDVAGMIVSSLTSISAEPPMVGFFAHSASSMGDTLLQTGKFVANVLGEEHSQIIASFLSQPQGEARFKEGRWHSSEHQLPVLSDALASMECDIVCTHTLGTHKLVVGKIRKSSCNSANPVVNFNASTHKLVPLAA</sequence>
<dbReference type="GO" id="GO:0042602">
    <property type="term" value="F:riboflavin reductase (NADPH) activity"/>
    <property type="evidence" value="ECO:0007669"/>
    <property type="project" value="TreeGrafter"/>
</dbReference>
<protein>
    <submittedName>
        <fullName evidence="3">Flavin reductase</fullName>
    </submittedName>
</protein>
<evidence type="ECO:0000313" key="4">
    <source>
        <dbReference type="Proteomes" id="UP000515240"/>
    </source>
</evidence>
<dbReference type="InterPro" id="IPR002563">
    <property type="entry name" value="Flavin_Rdtase-like_dom"/>
</dbReference>
<dbReference type="InterPro" id="IPR050268">
    <property type="entry name" value="NADH-dep_flavin_reductase"/>
</dbReference>
<accession>A0A7G5EK11</accession>
<dbReference type="KEGG" id="cpis:HS961_16675"/>
<dbReference type="RefSeq" id="WP_182323897.1">
    <property type="nucleotide sequence ID" value="NZ_CP058554.1"/>
</dbReference>
<dbReference type="GO" id="GO:0010181">
    <property type="term" value="F:FMN binding"/>
    <property type="evidence" value="ECO:0007669"/>
    <property type="project" value="InterPro"/>
</dbReference>
<gene>
    <name evidence="3" type="ORF">HS961_16675</name>
</gene>
<dbReference type="Proteomes" id="UP000515240">
    <property type="component" value="Chromosome"/>
</dbReference>
<evidence type="ECO:0000256" key="1">
    <source>
        <dbReference type="ARBA" id="ARBA00023002"/>
    </source>
</evidence>
<name>A0A7G5EK11_9BURK</name>
<feature type="domain" description="Flavin reductase like" evidence="2">
    <location>
        <begin position="114"/>
        <end position="258"/>
    </location>
</feature>
<evidence type="ECO:0000313" key="3">
    <source>
        <dbReference type="EMBL" id="QMV74336.1"/>
    </source>
</evidence>
<proteinExistence type="predicted"/>
<dbReference type="EMBL" id="CP058554">
    <property type="protein sequence ID" value="QMV74336.1"/>
    <property type="molecule type" value="Genomic_DNA"/>
</dbReference>
<reference evidence="3 4" key="1">
    <citation type="journal article" date="2020" name="G3 (Bethesda)">
        <title>CeMbio - The Caenorhabditis elegans Microbiome Resource.</title>
        <authorList>
            <person name="Dirksen P."/>
            <person name="Assie A."/>
            <person name="Zimmermann J."/>
            <person name="Zhang F."/>
            <person name="Tietje A.M."/>
            <person name="Marsh S.A."/>
            <person name="Felix M.A."/>
            <person name="Shapira M."/>
            <person name="Kaleta C."/>
            <person name="Schulenburg H."/>
            <person name="Samuel B."/>
        </authorList>
    </citation>
    <scope>NUCLEOTIDE SEQUENCE [LARGE SCALE GENOMIC DNA]</scope>
    <source>
        <strain evidence="3 4">BIGb0172</strain>
    </source>
</reference>
<organism evidence="3 4">
    <name type="scientific">Comamonas piscis</name>
    <dbReference type="NCBI Taxonomy" id="1562974"/>
    <lineage>
        <taxon>Bacteria</taxon>
        <taxon>Pseudomonadati</taxon>
        <taxon>Pseudomonadota</taxon>
        <taxon>Betaproteobacteria</taxon>
        <taxon>Burkholderiales</taxon>
        <taxon>Comamonadaceae</taxon>
        <taxon>Comamonas</taxon>
    </lineage>
</organism>
<dbReference type="SMART" id="SM00903">
    <property type="entry name" value="Flavin_Reduct"/>
    <property type="match status" value="1"/>
</dbReference>
<dbReference type="Gene3D" id="2.30.110.10">
    <property type="entry name" value="Electron Transport, Fmn-binding Protein, Chain A"/>
    <property type="match status" value="1"/>
</dbReference>
<dbReference type="PANTHER" id="PTHR30466">
    <property type="entry name" value="FLAVIN REDUCTASE"/>
    <property type="match status" value="1"/>
</dbReference>
<dbReference type="AlphaFoldDB" id="A0A7G5EK11"/>